<evidence type="ECO:0000256" key="1">
    <source>
        <dbReference type="SAM" id="Phobius"/>
    </source>
</evidence>
<sequence length="67" mass="7593">MNYLLAILLPPLSILLTGRPIIAILVFLIWIPALIFSGGLTHPMFILLAWALIFHAREDRRQRGDLS</sequence>
<keyword evidence="1" id="KW-0472">Membrane</keyword>
<dbReference type="RefSeq" id="WP_159979005.1">
    <property type="nucleotide sequence ID" value="NZ_BLIV01000006.1"/>
</dbReference>
<accession>A0A640VTK3</accession>
<reference evidence="2 3" key="1">
    <citation type="submission" date="2019-12" db="EMBL/GenBank/DDBJ databases">
        <title>Roseobacter cerasinus sp. nov., isolated from seawater around aquaculture.</title>
        <authorList>
            <person name="Muramatsu S."/>
            <person name="Takabe Y."/>
            <person name="Mori K."/>
            <person name="Takaichi S."/>
            <person name="Hanada S."/>
        </authorList>
    </citation>
    <scope>NUCLEOTIDE SEQUENCE [LARGE SCALE GENOMIC DNA]</scope>
    <source>
        <strain evidence="2 3">AI77</strain>
    </source>
</reference>
<evidence type="ECO:0000313" key="2">
    <source>
        <dbReference type="EMBL" id="GFE51359.1"/>
    </source>
</evidence>
<dbReference type="OrthoDB" id="7875260at2"/>
<evidence type="ECO:0000313" key="3">
    <source>
        <dbReference type="Proteomes" id="UP000436522"/>
    </source>
</evidence>
<evidence type="ECO:0008006" key="4">
    <source>
        <dbReference type="Google" id="ProtNLM"/>
    </source>
</evidence>
<feature type="transmembrane region" description="Helical" evidence="1">
    <location>
        <begin position="30"/>
        <end position="53"/>
    </location>
</feature>
<keyword evidence="3" id="KW-1185">Reference proteome</keyword>
<keyword evidence="1" id="KW-1133">Transmembrane helix</keyword>
<protein>
    <recommendedName>
        <fullName evidence="4">Glucose-inhibited division protein A</fullName>
    </recommendedName>
</protein>
<dbReference type="AlphaFoldDB" id="A0A640VTK3"/>
<organism evidence="2 3">
    <name type="scientific">Roseobacter cerasinus</name>
    <dbReference type="NCBI Taxonomy" id="2602289"/>
    <lineage>
        <taxon>Bacteria</taxon>
        <taxon>Pseudomonadati</taxon>
        <taxon>Pseudomonadota</taxon>
        <taxon>Alphaproteobacteria</taxon>
        <taxon>Rhodobacterales</taxon>
        <taxon>Roseobacteraceae</taxon>
        <taxon>Roseobacter</taxon>
    </lineage>
</organism>
<name>A0A640VTK3_9RHOB</name>
<dbReference type="Proteomes" id="UP000436522">
    <property type="component" value="Unassembled WGS sequence"/>
</dbReference>
<dbReference type="EMBL" id="BLIV01000006">
    <property type="protein sequence ID" value="GFE51359.1"/>
    <property type="molecule type" value="Genomic_DNA"/>
</dbReference>
<comment type="caution">
    <text evidence="2">The sequence shown here is derived from an EMBL/GenBank/DDBJ whole genome shotgun (WGS) entry which is preliminary data.</text>
</comment>
<keyword evidence="1" id="KW-0812">Transmembrane</keyword>
<proteinExistence type="predicted"/>
<gene>
    <name evidence="2" type="ORF">So717_31120</name>
</gene>